<evidence type="ECO:0000313" key="4">
    <source>
        <dbReference type="EMBL" id="BDQ38302.1"/>
    </source>
</evidence>
<dbReference type="SMART" id="SM00028">
    <property type="entry name" value="TPR"/>
    <property type="match status" value="6"/>
</dbReference>
<protein>
    <submittedName>
        <fullName evidence="4">Histidine kinase</fullName>
    </submittedName>
</protein>
<keyword evidence="1" id="KW-0677">Repeat</keyword>
<organism evidence="4 5">
    <name type="scientific">Pseudodesulfovibrio nedwellii</name>
    <dbReference type="NCBI Taxonomy" id="2973072"/>
    <lineage>
        <taxon>Bacteria</taxon>
        <taxon>Pseudomonadati</taxon>
        <taxon>Thermodesulfobacteriota</taxon>
        <taxon>Desulfovibrionia</taxon>
        <taxon>Desulfovibrionales</taxon>
        <taxon>Desulfovibrionaceae</taxon>
    </lineage>
</organism>
<dbReference type="PANTHER" id="PTHR44943">
    <property type="entry name" value="CELLULOSE SYNTHASE OPERON PROTEIN C"/>
    <property type="match status" value="1"/>
</dbReference>
<dbReference type="Pfam" id="PF13414">
    <property type="entry name" value="TPR_11"/>
    <property type="match status" value="1"/>
</dbReference>
<evidence type="ECO:0000256" key="2">
    <source>
        <dbReference type="ARBA" id="ARBA00022803"/>
    </source>
</evidence>
<evidence type="ECO:0000313" key="5">
    <source>
        <dbReference type="Proteomes" id="UP001317742"/>
    </source>
</evidence>
<dbReference type="Gene3D" id="3.40.50.2300">
    <property type="match status" value="1"/>
</dbReference>
<gene>
    <name evidence="4" type="ORF">SYK_26620</name>
</gene>
<dbReference type="PROSITE" id="PS50005">
    <property type="entry name" value="TPR"/>
    <property type="match status" value="3"/>
</dbReference>
<accession>A0ABN6S7K9</accession>
<sequence>MAGKYDSIVYDYFEKSNGNVVLVSEDLLFKKTLATTLFKVIGTKRNCFFAFENVQQGLKKIQELDKRSLETTVFIERILGGHPSTDTIITLKRLLPELKIVVLAGETKRENIAYFYELGVNNVISKPASINNIIEKMAFTVQPQGKLSEYMSIGKRCLAANKFMEAMKIADKILQLKPESPAGLMLKGDVYSLQGDMDKALACFHRAHDSSKLYLEPLKKLVGAYKGLDEDKALAYMKKLDKLSPLNAERKTDIGKIFVHQKKMEMAEKYFDQAIDAATHEAMSLISSVAENISEAVQQISPRMAEKYLSKVLEAKGSRLGPGDITLFNKLGIALRGQGKWKEAIENYIQALRISPDDEGLHYNMGMAYIDGGERRLAGKCFENALKRNPVFYKASEAVSMNVGMLFSELRENEKAIPCFKSAMEINPNNTAALRKLAALEEKS</sequence>
<dbReference type="Proteomes" id="UP001317742">
    <property type="component" value="Chromosome"/>
</dbReference>
<dbReference type="EMBL" id="AP026709">
    <property type="protein sequence ID" value="BDQ38302.1"/>
    <property type="molecule type" value="Genomic_DNA"/>
</dbReference>
<keyword evidence="5" id="KW-1185">Reference proteome</keyword>
<dbReference type="PANTHER" id="PTHR44943:SF8">
    <property type="entry name" value="TPR REPEAT-CONTAINING PROTEIN MJ0263"/>
    <property type="match status" value="1"/>
</dbReference>
<dbReference type="RefSeq" id="WP_281760800.1">
    <property type="nucleotide sequence ID" value="NZ_AP026709.1"/>
</dbReference>
<reference evidence="4 5" key="1">
    <citation type="submission" date="2022-08" db="EMBL/GenBank/DDBJ databases">
        <title>Genome Sequence of the sulphate-reducing bacterium, Pseudodesulfovibrio sp. SYK.</title>
        <authorList>
            <person name="Kondo R."/>
            <person name="Kataoka T."/>
        </authorList>
    </citation>
    <scope>NUCLEOTIDE SEQUENCE [LARGE SCALE GENOMIC DNA]</scope>
    <source>
        <strain evidence="4 5">SYK</strain>
    </source>
</reference>
<dbReference type="InterPro" id="IPR011990">
    <property type="entry name" value="TPR-like_helical_dom_sf"/>
</dbReference>
<dbReference type="GO" id="GO:0016301">
    <property type="term" value="F:kinase activity"/>
    <property type="evidence" value="ECO:0007669"/>
    <property type="project" value="UniProtKB-KW"/>
</dbReference>
<dbReference type="InterPro" id="IPR051685">
    <property type="entry name" value="Ycf3/AcsC/BcsC/TPR_MFPF"/>
</dbReference>
<keyword evidence="2 3" id="KW-0802">TPR repeat</keyword>
<proteinExistence type="predicted"/>
<dbReference type="Gene3D" id="1.25.40.10">
    <property type="entry name" value="Tetratricopeptide repeat domain"/>
    <property type="match status" value="2"/>
</dbReference>
<keyword evidence="4" id="KW-0418">Kinase</keyword>
<feature type="repeat" description="TPR" evidence="3">
    <location>
        <begin position="325"/>
        <end position="358"/>
    </location>
</feature>
<dbReference type="InterPro" id="IPR019734">
    <property type="entry name" value="TPR_rpt"/>
</dbReference>
<feature type="repeat" description="TPR" evidence="3">
    <location>
        <begin position="359"/>
        <end position="392"/>
    </location>
</feature>
<dbReference type="InterPro" id="IPR011006">
    <property type="entry name" value="CheY-like_superfamily"/>
</dbReference>
<name>A0ABN6S7K9_9BACT</name>
<evidence type="ECO:0000256" key="1">
    <source>
        <dbReference type="ARBA" id="ARBA00022737"/>
    </source>
</evidence>
<keyword evidence="4" id="KW-0808">Transferase</keyword>
<dbReference type="SUPFAM" id="SSF52172">
    <property type="entry name" value="CheY-like"/>
    <property type="match status" value="1"/>
</dbReference>
<dbReference type="Pfam" id="PF13181">
    <property type="entry name" value="TPR_8"/>
    <property type="match status" value="2"/>
</dbReference>
<feature type="repeat" description="TPR" evidence="3">
    <location>
        <begin position="397"/>
        <end position="430"/>
    </location>
</feature>
<dbReference type="SUPFAM" id="SSF48452">
    <property type="entry name" value="TPR-like"/>
    <property type="match status" value="1"/>
</dbReference>
<evidence type="ECO:0000256" key="3">
    <source>
        <dbReference type="PROSITE-ProRule" id="PRU00339"/>
    </source>
</evidence>
<dbReference type="PROSITE" id="PS50293">
    <property type="entry name" value="TPR_REGION"/>
    <property type="match status" value="1"/>
</dbReference>